<dbReference type="Proteomes" id="UP001281410">
    <property type="component" value="Unassembled WGS sequence"/>
</dbReference>
<reference evidence="1" key="1">
    <citation type="journal article" date="2023" name="Plant J.">
        <title>Genome sequences and population genomics provide insights into the demographic history, inbreeding, and mutation load of two 'living fossil' tree species of Dipteronia.</title>
        <authorList>
            <person name="Feng Y."/>
            <person name="Comes H.P."/>
            <person name="Chen J."/>
            <person name="Zhu S."/>
            <person name="Lu R."/>
            <person name="Zhang X."/>
            <person name="Li P."/>
            <person name="Qiu J."/>
            <person name="Olsen K.M."/>
            <person name="Qiu Y."/>
        </authorList>
    </citation>
    <scope>NUCLEOTIDE SEQUENCE</scope>
    <source>
        <strain evidence="1">NBL</strain>
    </source>
</reference>
<organism evidence="1 2">
    <name type="scientific">Dipteronia sinensis</name>
    <dbReference type="NCBI Taxonomy" id="43782"/>
    <lineage>
        <taxon>Eukaryota</taxon>
        <taxon>Viridiplantae</taxon>
        <taxon>Streptophyta</taxon>
        <taxon>Embryophyta</taxon>
        <taxon>Tracheophyta</taxon>
        <taxon>Spermatophyta</taxon>
        <taxon>Magnoliopsida</taxon>
        <taxon>eudicotyledons</taxon>
        <taxon>Gunneridae</taxon>
        <taxon>Pentapetalae</taxon>
        <taxon>rosids</taxon>
        <taxon>malvids</taxon>
        <taxon>Sapindales</taxon>
        <taxon>Sapindaceae</taxon>
        <taxon>Hippocastanoideae</taxon>
        <taxon>Acereae</taxon>
        <taxon>Dipteronia</taxon>
    </lineage>
</organism>
<proteinExistence type="predicted"/>
<evidence type="ECO:0000313" key="1">
    <source>
        <dbReference type="EMBL" id="KAK3210949.1"/>
    </source>
</evidence>
<protein>
    <submittedName>
        <fullName evidence="1">Uncharacterized protein</fullName>
    </submittedName>
</protein>
<dbReference type="Gene3D" id="3.80.10.10">
    <property type="entry name" value="Ribonuclease Inhibitor"/>
    <property type="match status" value="1"/>
</dbReference>
<dbReference type="AlphaFoldDB" id="A0AAE0E4W4"/>
<dbReference type="PANTHER" id="PTHR47186:SF3">
    <property type="entry name" value="OS09G0267800 PROTEIN"/>
    <property type="match status" value="1"/>
</dbReference>
<keyword evidence="2" id="KW-1185">Reference proteome</keyword>
<comment type="caution">
    <text evidence="1">The sequence shown here is derived from an EMBL/GenBank/DDBJ whole genome shotgun (WGS) entry which is preliminary data.</text>
</comment>
<name>A0AAE0E4W4_9ROSI</name>
<dbReference type="PANTHER" id="PTHR47186">
    <property type="entry name" value="LEUCINE-RICH REPEAT-CONTAINING PROTEIN 57"/>
    <property type="match status" value="1"/>
</dbReference>
<dbReference type="SUPFAM" id="SSF52058">
    <property type="entry name" value="L domain-like"/>
    <property type="match status" value="1"/>
</dbReference>
<sequence length="204" mass="23703">MKPKEFSKIPDNFFEHMLSLKVLHLVNIDLRELLTSLSCLVNLQTLRLYHYELGDTTLIGNLRKLEILSFCGSDIEKLPEEMCQLTRLRLLDLTDYSKLSVISSNVMSNLIKLEALYMVNTSIQWERGNVGIDELKHLCYLTLLEIHIPDPKMAKGLLSQKLERYEIFIGHEWKGQHWKGHSQTYKMLKLSLDTNEDGIISQLK</sequence>
<gene>
    <name evidence="1" type="ORF">Dsin_015655</name>
</gene>
<dbReference type="EMBL" id="JANJYJ010000005">
    <property type="protein sequence ID" value="KAK3210949.1"/>
    <property type="molecule type" value="Genomic_DNA"/>
</dbReference>
<accession>A0AAE0E4W4</accession>
<dbReference type="InterPro" id="IPR032675">
    <property type="entry name" value="LRR_dom_sf"/>
</dbReference>
<evidence type="ECO:0000313" key="2">
    <source>
        <dbReference type="Proteomes" id="UP001281410"/>
    </source>
</evidence>